<name>A0A1C4E068_BACTU</name>
<dbReference type="EMBL" id="FMBI01000030">
    <property type="protein sequence ID" value="SCC36901.1"/>
    <property type="molecule type" value="Genomic_DNA"/>
</dbReference>
<protein>
    <submittedName>
        <fullName evidence="1">Uncharacterized protein</fullName>
    </submittedName>
</protein>
<accession>A0A1C4E068</accession>
<evidence type="ECO:0000313" key="1">
    <source>
        <dbReference type="EMBL" id="SCC36901.1"/>
    </source>
</evidence>
<gene>
    <name evidence="1" type="ORF">BTT61001_02778</name>
</gene>
<proteinExistence type="predicted"/>
<evidence type="ECO:0000313" key="2">
    <source>
        <dbReference type="Proteomes" id="UP000195991"/>
    </source>
</evidence>
<dbReference type="Proteomes" id="UP000195991">
    <property type="component" value="Unassembled WGS sequence"/>
</dbReference>
<reference evidence="1 2" key="1">
    <citation type="submission" date="2016-08" db="EMBL/GenBank/DDBJ databases">
        <authorList>
            <person name="Seilhamer J.J."/>
        </authorList>
    </citation>
    <scope>NUCLEOTIDE SEQUENCE [LARGE SCALE GENOMIC DNA]</scope>
    <source>
        <strain evidence="1 2">IEBC_T61001</strain>
    </source>
</reference>
<sequence>MEYVKDFHYTPASETVNDISFPSNEDIPFSSNMDTLEELLGYEDTFPELEQLKIPQGTAYATSVQNLVSEEEEFQVVIWTAKVVERGQEFTCVINTTINKRYWIHTEGEIVTENLLLYIAL</sequence>
<organism evidence="1 2">
    <name type="scientific">Bacillus thuringiensis</name>
    <dbReference type="NCBI Taxonomy" id="1428"/>
    <lineage>
        <taxon>Bacteria</taxon>
        <taxon>Bacillati</taxon>
        <taxon>Bacillota</taxon>
        <taxon>Bacilli</taxon>
        <taxon>Bacillales</taxon>
        <taxon>Bacillaceae</taxon>
        <taxon>Bacillus</taxon>
        <taxon>Bacillus cereus group</taxon>
    </lineage>
</organism>
<dbReference type="AlphaFoldDB" id="A0A1C4E068"/>